<evidence type="ECO:0000256" key="1">
    <source>
        <dbReference type="ARBA" id="ARBA00004417"/>
    </source>
</evidence>
<evidence type="ECO:0000256" key="4">
    <source>
        <dbReference type="ARBA" id="ARBA00022475"/>
    </source>
</evidence>
<dbReference type="SUPFAM" id="SSF52540">
    <property type="entry name" value="P-loop containing nucleoside triphosphate hydrolases"/>
    <property type="match status" value="1"/>
</dbReference>
<dbReference type="EMBL" id="CYHB01000001">
    <property type="protein sequence ID" value="CUA82928.1"/>
    <property type="molecule type" value="Genomic_DNA"/>
</dbReference>
<gene>
    <name evidence="10" type="ORF">Ga0061064_0296</name>
</gene>
<keyword evidence="4" id="KW-1003">Cell membrane</keyword>
<keyword evidence="7 10" id="KW-0067">ATP-binding</keyword>
<comment type="subcellular location">
    <subcellularLocation>
        <location evidence="1">Cell inner membrane</location>
        <topology evidence="1">Peripheral membrane protein</topology>
    </subcellularLocation>
</comment>
<name>A0A0K6GWN1_9GAMM</name>
<organism evidence="10 11">
    <name type="scientific">Pseudidiomarina woesei</name>
    <dbReference type="NCBI Taxonomy" id="1381080"/>
    <lineage>
        <taxon>Bacteria</taxon>
        <taxon>Pseudomonadati</taxon>
        <taxon>Pseudomonadota</taxon>
        <taxon>Gammaproteobacteria</taxon>
        <taxon>Alteromonadales</taxon>
        <taxon>Idiomarinaceae</taxon>
        <taxon>Pseudidiomarina</taxon>
    </lineage>
</organism>
<dbReference type="Pfam" id="PF00005">
    <property type="entry name" value="ABC_tran"/>
    <property type="match status" value="1"/>
</dbReference>
<protein>
    <submittedName>
        <fullName evidence="10">Oligopeptide/dipeptide ABC transporter, ATP-binding protein, C-terminal domain</fullName>
    </submittedName>
</protein>
<keyword evidence="11" id="KW-1185">Reference proteome</keyword>
<dbReference type="CDD" id="cd03257">
    <property type="entry name" value="ABC_NikE_OppD_transporters"/>
    <property type="match status" value="1"/>
</dbReference>
<dbReference type="SMART" id="SM00382">
    <property type="entry name" value="AAA"/>
    <property type="match status" value="1"/>
</dbReference>
<proteinExistence type="inferred from homology"/>
<dbReference type="InterPro" id="IPR027417">
    <property type="entry name" value="P-loop_NTPase"/>
</dbReference>
<dbReference type="Proteomes" id="UP000182598">
    <property type="component" value="Unassembled WGS sequence"/>
</dbReference>
<evidence type="ECO:0000256" key="6">
    <source>
        <dbReference type="ARBA" id="ARBA00022741"/>
    </source>
</evidence>
<keyword evidence="6" id="KW-0547">Nucleotide-binding</keyword>
<dbReference type="OrthoDB" id="9784450at2"/>
<dbReference type="PANTHER" id="PTHR43297">
    <property type="entry name" value="OLIGOPEPTIDE TRANSPORT ATP-BINDING PROTEIN APPD"/>
    <property type="match status" value="1"/>
</dbReference>
<dbReference type="InterPro" id="IPR013563">
    <property type="entry name" value="Oligopep_ABC_C"/>
</dbReference>
<accession>A0A0K6GWN1</accession>
<evidence type="ECO:0000313" key="10">
    <source>
        <dbReference type="EMBL" id="CUA82928.1"/>
    </source>
</evidence>
<dbReference type="PROSITE" id="PS50893">
    <property type="entry name" value="ABC_TRANSPORTER_2"/>
    <property type="match status" value="1"/>
</dbReference>
<evidence type="ECO:0000256" key="5">
    <source>
        <dbReference type="ARBA" id="ARBA00022519"/>
    </source>
</evidence>
<dbReference type="AlphaFoldDB" id="A0A0K6GWN1"/>
<dbReference type="Gene3D" id="3.40.50.300">
    <property type="entry name" value="P-loop containing nucleotide triphosphate hydrolases"/>
    <property type="match status" value="1"/>
</dbReference>
<dbReference type="NCBIfam" id="TIGR01727">
    <property type="entry name" value="oligo_HPY"/>
    <property type="match status" value="1"/>
</dbReference>
<dbReference type="InterPro" id="IPR003439">
    <property type="entry name" value="ABC_transporter-like_ATP-bd"/>
</dbReference>
<dbReference type="Pfam" id="PF08352">
    <property type="entry name" value="oligo_HPY"/>
    <property type="match status" value="1"/>
</dbReference>
<evidence type="ECO:0000256" key="8">
    <source>
        <dbReference type="ARBA" id="ARBA00023136"/>
    </source>
</evidence>
<keyword evidence="5" id="KW-0997">Cell inner membrane</keyword>
<dbReference type="InterPro" id="IPR003593">
    <property type="entry name" value="AAA+_ATPase"/>
</dbReference>
<evidence type="ECO:0000256" key="3">
    <source>
        <dbReference type="ARBA" id="ARBA00022448"/>
    </source>
</evidence>
<dbReference type="RefSeq" id="WP_055438010.1">
    <property type="nucleotide sequence ID" value="NZ_CYHB01000001.1"/>
</dbReference>
<keyword evidence="3" id="KW-0813">Transport</keyword>
<dbReference type="GO" id="GO:0016887">
    <property type="term" value="F:ATP hydrolysis activity"/>
    <property type="evidence" value="ECO:0007669"/>
    <property type="project" value="InterPro"/>
</dbReference>
<dbReference type="GO" id="GO:0015833">
    <property type="term" value="P:peptide transport"/>
    <property type="evidence" value="ECO:0007669"/>
    <property type="project" value="InterPro"/>
</dbReference>
<sequence length="332" mass="37484">MSTILDIRNLTIELETSAGTVKVLDKVSLQLAEGEIHTLVGESGSGKSLLAKAIMGFINPRWKITADRLWWRHYDLLSLNPTQRRLVTGRDMAMIFQNPGSYLDPNTKIGDQIRETIPKSELKGIYLRRKASRTVRAERLLHRVGIKDHQKVMESYPYQLSEGVAQKVSIAMAIAHNPKLLIADEPTTAMEPNTRNQIYRLLAKLSAGQGMSILMVTQDLTSIVPESQRMSLVYCGQLMESGATEQLLSTPMHPYTQAMLQMSFFDQEIAPKTRLPTLTGAIPTLQHMPIGCRLGPRCPNARRDCIHQPRLTKFKQREFACHFPIREVKSHD</sequence>
<evidence type="ECO:0000313" key="11">
    <source>
        <dbReference type="Proteomes" id="UP000182598"/>
    </source>
</evidence>
<evidence type="ECO:0000256" key="7">
    <source>
        <dbReference type="ARBA" id="ARBA00022840"/>
    </source>
</evidence>
<feature type="domain" description="ABC transporter" evidence="9">
    <location>
        <begin position="5"/>
        <end position="260"/>
    </location>
</feature>
<dbReference type="InterPro" id="IPR050388">
    <property type="entry name" value="ABC_Ni/Peptide_Import"/>
</dbReference>
<comment type="similarity">
    <text evidence="2">Belongs to the ABC transporter superfamily.</text>
</comment>
<dbReference type="GO" id="GO:0005886">
    <property type="term" value="C:plasma membrane"/>
    <property type="evidence" value="ECO:0007669"/>
    <property type="project" value="UniProtKB-SubCell"/>
</dbReference>
<evidence type="ECO:0000259" key="9">
    <source>
        <dbReference type="PROSITE" id="PS50893"/>
    </source>
</evidence>
<evidence type="ECO:0000256" key="2">
    <source>
        <dbReference type="ARBA" id="ARBA00005417"/>
    </source>
</evidence>
<reference evidence="11" key="1">
    <citation type="submission" date="2015-08" db="EMBL/GenBank/DDBJ databases">
        <authorList>
            <person name="Varghese N."/>
        </authorList>
    </citation>
    <scope>NUCLEOTIDE SEQUENCE [LARGE SCALE GENOMIC DNA]</scope>
    <source>
        <strain evidence="11">DSM 27808</strain>
    </source>
</reference>
<keyword evidence="8" id="KW-0472">Membrane</keyword>
<dbReference type="GO" id="GO:0005524">
    <property type="term" value="F:ATP binding"/>
    <property type="evidence" value="ECO:0007669"/>
    <property type="project" value="UniProtKB-KW"/>
</dbReference>
<dbReference type="PANTHER" id="PTHR43297:SF4">
    <property type="entry name" value="PUTRESCINE EXPORT SYSTEM ATP-BINDING PROTEIN SAPD"/>
    <property type="match status" value="1"/>
</dbReference>